<dbReference type="InterPro" id="IPR015943">
    <property type="entry name" value="WD40/YVTN_repeat-like_dom_sf"/>
</dbReference>
<dbReference type="Pfam" id="PF00400">
    <property type="entry name" value="WD40"/>
    <property type="match status" value="3"/>
</dbReference>
<proteinExistence type="predicted"/>
<evidence type="ECO:0000313" key="6">
    <source>
        <dbReference type="Proteomes" id="UP000432015"/>
    </source>
</evidence>
<dbReference type="InterPro" id="IPR011047">
    <property type="entry name" value="Quinoprotein_ADH-like_sf"/>
</dbReference>
<keyword evidence="1 3" id="KW-0853">WD repeat</keyword>
<organism evidence="5 6">
    <name type="scientific">Actinomadura litoris</name>
    <dbReference type="NCBI Taxonomy" id="2678616"/>
    <lineage>
        <taxon>Bacteria</taxon>
        <taxon>Bacillati</taxon>
        <taxon>Actinomycetota</taxon>
        <taxon>Actinomycetes</taxon>
        <taxon>Streptosporangiales</taxon>
        <taxon>Thermomonosporaceae</taxon>
        <taxon>Actinomadura</taxon>
    </lineage>
</organism>
<sequence length="495" mass="52631">MCRLRGRRLQRFPLPSQAPYPMGRPWCRLFYKVTKSSHRLRETGPGTAPLPCVGHSENEPDPHGRADMDELPHDAGAGSDGPGDEGDRPWQEPAAPPGQPAAEAWLVTRRRLLIGAGALLAASAVPAGPVVSGGRGNGDAKQARTSTRRGSTAITTAPLRTPPPAAIPTRPTLRKLGTLKGHRGEIDTLRFSPDGTNLASLDSRDGVLRVWDVVGRKERATPVQNPDAVVKTVAFSPDGRTLAAGGEERAQFWDVATLRPQGVQIVKPADDTLQDLSTIVFSPDGKTFAASGFGGDEIRFYDRVTRRPIGPPLQLEGAEAHTMVFSPDGRTLASVDESGFEGVKIWDVAARKQRAGPSLDVSGGAQHLVFSPDGATLAIDSDSYEVRFLAAATGKEQGRPLGGHIGSVTGLAYSTDGRTVVTSDYSGLHFWDAATHKKLATATTPGTPPSVDRFGSVTVTKPGTRTIHRFALSPDGRTVATIGFQAKSIALWHLE</sequence>
<evidence type="ECO:0000256" key="3">
    <source>
        <dbReference type="PROSITE-ProRule" id="PRU00221"/>
    </source>
</evidence>
<feature type="region of interest" description="Disordered" evidence="4">
    <location>
        <begin position="39"/>
        <end position="100"/>
    </location>
</feature>
<name>A0A7K1LBE3_9ACTN</name>
<dbReference type="InterPro" id="IPR050349">
    <property type="entry name" value="WD_LIS1/nudF_dynein_reg"/>
</dbReference>
<dbReference type="PROSITE" id="PS50082">
    <property type="entry name" value="WD_REPEATS_2"/>
    <property type="match status" value="1"/>
</dbReference>
<evidence type="ECO:0000256" key="2">
    <source>
        <dbReference type="ARBA" id="ARBA00022737"/>
    </source>
</evidence>
<dbReference type="InterPro" id="IPR001680">
    <property type="entry name" value="WD40_rpt"/>
</dbReference>
<accession>A0A7K1LBE3</accession>
<dbReference type="PROSITE" id="PS50294">
    <property type="entry name" value="WD_REPEATS_REGION"/>
    <property type="match status" value="1"/>
</dbReference>
<dbReference type="EMBL" id="WOFH01000015">
    <property type="protein sequence ID" value="MUN41576.1"/>
    <property type="molecule type" value="Genomic_DNA"/>
</dbReference>
<dbReference type="SUPFAM" id="SSF50998">
    <property type="entry name" value="Quinoprotein alcohol dehydrogenase-like"/>
    <property type="match status" value="1"/>
</dbReference>
<keyword evidence="6" id="KW-1185">Reference proteome</keyword>
<dbReference type="PANTHER" id="PTHR44129">
    <property type="entry name" value="WD REPEAT-CONTAINING PROTEIN POP1"/>
    <property type="match status" value="1"/>
</dbReference>
<feature type="repeat" description="WD" evidence="3">
    <location>
        <begin position="179"/>
        <end position="221"/>
    </location>
</feature>
<reference evidence="5 6" key="1">
    <citation type="submission" date="2019-11" db="EMBL/GenBank/DDBJ databases">
        <authorList>
            <person name="Cao P."/>
        </authorList>
    </citation>
    <scope>NUCLEOTIDE SEQUENCE [LARGE SCALE GENOMIC DNA]</scope>
    <source>
        <strain evidence="5 6">NEAU-AAG5</strain>
    </source>
</reference>
<evidence type="ECO:0008006" key="7">
    <source>
        <dbReference type="Google" id="ProtNLM"/>
    </source>
</evidence>
<evidence type="ECO:0000313" key="5">
    <source>
        <dbReference type="EMBL" id="MUN41576.1"/>
    </source>
</evidence>
<keyword evidence="2" id="KW-0677">Repeat</keyword>
<dbReference type="Proteomes" id="UP000432015">
    <property type="component" value="Unassembled WGS sequence"/>
</dbReference>
<feature type="compositionally biased region" description="Basic and acidic residues" evidence="4">
    <location>
        <begin position="56"/>
        <end position="73"/>
    </location>
</feature>
<dbReference type="AlphaFoldDB" id="A0A7K1LBE3"/>
<dbReference type="SMART" id="SM00320">
    <property type="entry name" value="WD40"/>
    <property type="match status" value="6"/>
</dbReference>
<protein>
    <recommendedName>
        <fullName evidence="7">WD40 repeat domain-containing protein</fullName>
    </recommendedName>
</protein>
<dbReference type="Gene3D" id="2.130.10.10">
    <property type="entry name" value="YVTN repeat-like/Quinoprotein amine dehydrogenase"/>
    <property type="match status" value="2"/>
</dbReference>
<evidence type="ECO:0000256" key="1">
    <source>
        <dbReference type="ARBA" id="ARBA00022574"/>
    </source>
</evidence>
<evidence type="ECO:0000256" key="4">
    <source>
        <dbReference type="SAM" id="MobiDB-lite"/>
    </source>
</evidence>
<feature type="region of interest" description="Disordered" evidence="4">
    <location>
        <begin position="132"/>
        <end position="168"/>
    </location>
</feature>
<gene>
    <name evidence="5" type="ORF">GNZ18_34050</name>
</gene>
<comment type="caution">
    <text evidence="5">The sequence shown here is derived from an EMBL/GenBank/DDBJ whole genome shotgun (WGS) entry which is preliminary data.</text>
</comment>